<comment type="similarity">
    <text evidence="2 6">Belongs to the zinc-containing alcohol dehydrogenase family.</text>
</comment>
<dbReference type="Pfam" id="PF08240">
    <property type="entry name" value="ADH_N"/>
    <property type="match status" value="1"/>
</dbReference>
<evidence type="ECO:0000313" key="8">
    <source>
        <dbReference type="EMBL" id="PQV65470.1"/>
    </source>
</evidence>
<dbReference type="PANTHER" id="PTHR43161:SF9">
    <property type="entry name" value="SORBITOL DEHYDROGENASE"/>
    <property type="match status" value="1"/>
</dbReference>
<dbReference type="SUPFAM" id="SSF50129">
    <property type="entry name" value="GroES-like"/>
    <property type="match status" value="1"/>
</dbReference>
<dbReference type="PANTHER" id="PTHR43161">
    <property type="entry name" value="SORBITOL DEHYDROGENASE"/>
    <property type="match status" value="1"/>
</dbReference>
<dbReference type="SMART" id="SM00829">
    <property type="entry name" value="PKS_ER"/>
    <property type="match status" value="1"/>
</dbReference>
<dbReference type="Proteomes" id="UP000237684">
    <property type="component" value="Unassembled WGS sequence"/>
</dbReference>
<dbReference type="Gene3D" id="3.90.180.10">
    <property type="entry name" value="Medium-chain alcohol dehydrogenases, catalytic domain"/>
    <property type="match status" value="1"/>
</dbReference>
<dbReference type="CDD" id="cd05285">
    <property type="entry name" value="sorbitol_DH"/>
    <property type="match status" value="1"/>
</dbReference>
<organism evidence="8 9">
    <name type="scientific">Abditibacterium utsteinense</name>
    <dbReference type="NCBI Taxonomy" id="1960156"/>
    <lineage>
        <taxon>Bacteria</taxon>
        <taxon>Pseudomonadati</taxon>
        <taxon>Abditibacteriota</taxon>
        <taxon>Abditibacteriia</taxon>
        <taxon>Abditibacteriales</taxon>
        <taxon>Abditibacteriaceae</taxon>
        <taxon>Abditibacterium</taxon>
    </lineage>
</organism>
<accession>A0A2S8SXE3</accession>
<name>A0A2S8SXE3_9BACT</name>
<dbReference type="GO" id="GO:0008270">
    <property type="term" value="F:zinc ion binding"/>
    <property type="evidence" value="ECO:0007669"/>
    <property type="project" value="InterPro"/>
</dbReference>
<evidence type="ECO:0000256" key="6">
    <source>
        <dbReference type="RuleBase" id="RU361277"/>
    </source>
</evidence>
<dbReference type="InterPro" id="IPR036291">
    <property type="entry name" value="NAD(P)-bd_dom_sf"/>
</dbReference>
<feature type="domain" description="Enoyl reductase (ER)" evidence="7">
    <location>
        <begin position="12"/>
        <end position="350"/>
    </location>
</feature>
<dbReference type="InterPro" id="IPR020843">
    <property type="entry name" value="ER"/>
</dbReference>
<dbReference type="Gene3D" id="3.40.50.720">
    <property type="entry name" value="NAD(P)-binding Rossmann-like Domain"/>
    <property type="match status" value="1"/>
</dbReference>
<dbReference type="InterPro" id="IPR013149">
    <property type="entry name" value="ADH-like_C"/>
</dbReference>
<dbReference type="InterPro" id="IPR045306">
    <property type="entry name" value="SDH-like"/>
</dbReference>
<dbReference type="InParanoid" id="A0A2S8SXE3"/>
<dbReference type="RefSeq" id="WP_202973416.1">
    <property type="nucleotide sequence ID" value="NZ_NIGF01000001.1"/>
</dbReference>
<sequence length="352" mass="37534">MSKTMSAAVLHGTQDLRVEQVPVPQAPARGEVQIRIEKVGICGSDVHYYQHGRIGDFVVEAPMILGHECAGTVERVGEGISHLQIGDRVAIEPGVPRLSNALSHFYMKRGQYNLCPDIFFFATPPDNGSFCELVNHRADFCFKLPENVTLEEGALIEPLSTGIYAARVAPVTMGDTVVITGAGPIGLMNLLACQAAGAANVVISDQVAARLNVARQIGATRVVLGEANELKSIARELTDGRGADVCIECAGHPSALKAAIGAARAGGVVVLVGMPVGDMADVNINDLIVREITLRPIFRYNNTFPTGVDLIASGKVDVKPLISKRFALKDVPEAFEYVIANREKCVKAIVSL</sequence>
<evidence type="ECO:0000256" key="3">
    <source>
        <dbReference type="ARBA" id="ARBA00022723"/>
    </source>
</evidence>
<evidence type="ECO:0000256" key="1">
    <source>
        <dbReference type="ARBA" id="ARBA00001947"/>
    </source>
</evidence>
<evidence type="ECO:0000313" key="9">
    <source>
        <dbReference type="Proteomes" id="UP000237684"/>
    </source>
</evidence>
<proteinExistence type="inferred from homology"/>
<comment type="cofactor">
    <cofactor evidence="1 6">
        <name>Zn(2+)</name>
        <dbReference type="ChEBI" id="CHEBI:29105"/>
    </cofactor>
</comment>
<reference evidence="8 9" key="1">
    <citation type="journal article" date="2018" name="Syst. Appl. Microbiol.">
        <title>Abditibacterium utsteinense sp. nov., the first cultivated member of candidate phylum FBP, isolated from ice-free Antarctic soil samples.</title>
        <authorList>
            <person name="Tahon G."/>
            <person name="Tytgat B."/>
            <person name="Lebbe L."/>
            <person name="Carlier A."/>
            <person name="Willems A."/>
        </authorList>
    </citation>
    <scope>NUCLEOTIDE SEQUENCE [LARGE SCALE GENOMIC DNA]</scope>
    <source>
        <strain evidence="8 9">LMG 29911</strain>
    </source>
</reference>
<dbReference type="Pfam" id="PF00107">
    <property type="entry name" value="ADH_zinc_N"/>
    <property type="match status" value="1"/>
</dbReference>
<dbReference type="InterPro" id="IPR013154">
    <property type="entry name" value="ADH-like_N"/>
</dbReference>
<keyword evidence="5" id="KW-0560">Oxidoreductase</keyword>
<dbReference type="AlphaFoldDB" id="A0A2S8SXE3"/>
<protein>
    <submittedName>
        <fullName evidence="8">L-iditol 2-dehydrogenase</fullName>
    </submittedName>
</protein>
<dbReference type="SUPFAM" id="SSF51735">
    <property type="entry name" value="NAD(P)-binding Rossmann-fold domains"/>
    <property type="match status" value="1"/>
</dbReference>
<evidence type="ECO:0000259" key="7">
    <source>
        <dbReference type="SMART" id="SM00829"/>
    </source>
</evidence>
<keyword evidence="4 6" id="KW-0862">Zinc</keyword>
<comment type="caution">
    <text evidence="8">The sequence shown here is derived from an EMBL/GenBank/DDBJ whole genome shotgun (WGS) entry which is preliminary data.</text>
</comment>
<gene>
    <name evidence="8" type="ORF">B1R32_101212</name>
</gene>
<evidence type="ECO:0000256" key="5">
    <source>
        <dbReference type="ARBA" id="ARBA00023002"/>
    </source>
</evidence>
<dbReference type="InterPro" id="IPR011032">
    <property type="entry name" value="GroES-like_sf"/>
</dbReference>
<keyword evidence="9" id="KW-1185">Reference proteome</keyword>
<dbReference type="EMBL" id="NIGF01000001">
    <property type="protein sequence ID" value="PQV65470.1"/>
    <property type="molecule type" value="Genomic_DNA"/>
</dbReference>
<dbReference type="InterPro" id="IPR002328">
    <property type="entry name" value="ADH_Zn_CS"/>
</dbReference>
<evidence type="ECO:0000256" key="2">
    <source>
        <dbReference type="ARBA" id="ARBA00008072"/>
    </source>
</evidence>
<dbReference type="GO" id="GO:0016616">
    <property type="term" value="F:oxidoreductase activity, acting on the CH-OH group of donors, NAD or NADP as acceptor"/>
    <property type="evidence" value="ECO:0007669"/>
    <property type="project" value="InterPro"/>
</dbReference>
<keyword evidence="3 6" id="KW-0479">Metal-binding</keyword>
<dbReference type="FunCoup" id="A0A2S8SXE3">
    <property type="interactions" value="301"/>
</dbReference>
<evidence type="ECO:0000256" key="4">
    <source>
        <dbReference type="ARBA" id="ARBA00022833"/>
    </source>
</evidence>
<dbReference type="PROSITE" id="PS00059">
    <property type="entry name" value="ADH_ZINC"/>
    <property type="match status" value="1"/>
</dbReference>